<feature type="chain" id="PRO_5031064929" description="Transmembrane protein" evidence="2">
    <location>
        <begin position="31"/>
        <end position="106"/>
    </location>
</feature>
<keyword evidence="1" id="KW-1133">Transmembrane helix</keyword>
<name>A0A7W6D5M1_9HYPH</name>
<protein>
    <recommendedName>
        <fullName evidence="5">Transmembrane protein</fullName>
    </recommendedName>
</protein>
<keyword evidence="2" id="KW-0732">Signal</keyword>
<accession>A0A7W6D5M1</accession>
<dbReference type="AlphaFoldDB" id="A0A7W6D5M1"/>
<organism evidence="3 4">
    <name type="scientific">Mycoplana azooxidifex</name>
    <dbReference type="NCBI Taxonomy" id="1636188"/>
    <lineage>
        <taxon>Bacteria</taxon>
        <taxon>Pseudomonadati</taxon>
        <taxon>Pseudomonadota</taxon>
        <taxon>Alphaproteobacteria</taxon>
        <taxon>Hyphomicrobiales</taxon>
        <taxon>Rhizobiaceae</taxon>
        <taxon>Mycoplana</taxon>
    </lineage>
</organism>
<reference evidence="3 4" key="1">
    <citation type="submission" date="2020-08" db="EMBL/GenBank/DDBJ databases">
        <title>Genomic Encyclopedia of Type Strains, Phase IV (KMG-IV): sequencing the most valuable type-strain genomes for metagenomic binning, comparative biology and taxonomic classification.</title>
        <authorList>
            <person name="Goeker M."/>
        </authorList>
    </citation>
    <scope>NUCLEOTIDE SEQUENCE [LARGE SCALE GENOMIC DNA]</scope>
    <source>
        <strain evidence="3 4">DSM 100211</strain>
    </source>
</reference>
<dbReference type="EMBL" id="JACIEE010000003">
    <property type="protein sequence ID" value="MBB3976507.1"/>
    <property type="molecule type" value="Genomic_DNA"/>
</dbReference>
<gene>
    <name evidence="3" type="ORF">GGQ64_001696</name>
</gene>
<dbReference type="Proteomes" id="UP000574761">
    <property type="component" value="Unassembled WGS sequence"/>
</dbReference>
<comment type="caution">
    <text evidence="3">The sequence shown here is derived from an EMBL/GenBank/DDBJ whole genome shotgun (WGS) entry which is preliminary data.</text>
</comment>
<evidence type="ECO:0000313" key="4">
    <source>
        <dbReference type="Proteomes" id="UP000574761"/>
    </source>
</evidence>
<proteinExistence type="predicted"/>
<keyword evidence="4" id="KW-1185">Reference proteome</keyword>
<feature type="transmembrane region" description="Helical" evidence="1">
    <location>
        <begin position="70"/>
        <end position="93"/>
    </location>
</feature>
<evidence type="ECO:0000256" key="1">
    <source>
        <dbReference type="SAM" id="Phobius"/>
    </source>
</evidence>
<evidence type="ECO:0000256" key="2">
    <source>
        <dbReference type="SAM" id="SignalP"/>
    </source>
</evidence>
<sequence length="106" mass="11490">MIRFVFRMLSLVALALAVMAASLDAIQSVAASTPVLTPLAVAWSAVSPESIAFVADTLMNRVHPVLWDPATLWVLSQPAAIVLLVLALLLWMIGYKRRPFAGRFTA</sequence>
<evidence type="ECO:0000313" key="3">
    <source>
        <dbReference type="EMBL" id="MBB3976507.1"/>
    </source>
</evidence>
<feature type="signal peptide" evidence="2">
    <location>
        <begin position="1"/>
        <end position="30"/>
    </location>
</feature>
<keyword evidence="1" id="KW-0472">Membrane</keyword>
<keyword evidence="1" id="KW-0812">Transmembrane</keyword>
<evidence type="ECO:0008006" key="5">
    <source>
        <dbReference type="Google" id="ProtNLM"/>
    </source>
</evidence>